<organism evidence="7 8">
    <name type="scientific">Parnassius apollo</name>
    <name type="common">Apollo butterfly</name>
    <name type="synonym">Papilio apollo</name>
    <dbReference type="NCBI Taxonomy" id="110799"/>
    <lineage>
        <taxon>Eukaryota</taxon>
        <taxon>Metazoa</taxon>
        <taxon>Ecdysozoa</taxon>
        <taxon>Arthropoda</taxon>
        <taxon>Hexapoda</taxon>
        <taxon>Insecta</taxon>
        <taxon>Pterygota</taxon>
        <taxon>Neoptera</taxon>
        <taxon>Endopterygota</taxon>
        <taxon>Lepidoptera</taxon>
        <taxon>Glossata</taxon>
        <taxon>Ditrysia</taxon>
        <taxon>Papilionoidea</taxon>
        <taxon>Papilionidae</taxon>
        <taxon>Parnassiinae</taxon>
        <taxon>Parnassini</taxon>
        <taxon>Parnassius</taxon>
        <taxon>Parnassius</taxon>
    </lineage>
</organism>
<dbReference type="GO" id="GO:0008270">
    <property type="term" value="F:zinc ion binding"/>
    <property type="evidence" value="ECO:0007669"/>
    <property type="project" value="UniProtKB-KW"/>
</dbReference>
<dbReference type="PROSITE" id="PS50157">
    <property type="entry name" value="ZINC_FINGER_C2H2_2"/>
    <property type="match status" value="9"/>
</dbReference>
<evidence type="ECO:0000256" key="2">
    <source>
        <dbReference type="ARBA" id="ARBA00022737"/>
    </source>
</evidence>
<dbReference type="Pfam" id="PF00096">
    <property type="entry name" value="zf-C2H2"/>
    <property type="match status" value="4"/>
</dbReference>
<feature type="domain" description="C2H2-type" evidence="6">
    <location>
        <begin position="418"/>
        <end position="446"/>
    </location>
</feature>
<keyword evidence="1" id="KW-0479">Metal-binding</keyword>
<protein>
    <submittedName>
        <fullName evidence="7">(apollo) hypothetical protein</fullName>
    </submittedName>
</protein>
<dbReference type="PANTHER" id="PTHR24379:SF121">
    <property type="entry name" value="C2H2-TYPE DOMAIN-CONTAINING PROTEIN"/>
    <property type="match status" value="1"/>
</dbReference>
<keyword evidence="2" id="KW-0677">Repeat</keyword>
<dbReference type="PANTHER" id="PTHR24379">
    <property type="entry name" value="KRAB AND ZINC FINGER DOMAIN-CONTAINING"/>
    <property type="match status" value="1"/>
</dbReference>
<feature type="domain" description="C2H2-type" evidence="6">
    <location>
        <begin position="646"/>
        <end position="673"/>
    </location>
</feature>
<dbReference type="AlphaFoldDB" id="A0A8S3WHT9"/>
<feature type="domain" description="C2H2-type" evidence="6">
    <location>
        <begin position="316"/>
        <end position="339"/>
    </location>
</feature>
<feature type="domain" description="C2H2-type" evidence="6">
    <location>
        <begin position="383"/>
        <end position="411"/>
    </location>
</feature>
<feature type="domain" description="C2H2-type" evidence="6">
    <location>
        <begin position="613"/>
        <end position="641"/>
    </location>
</feature>
<accession>A0A8S3WHT9</accession>
<evidence type="ECO:0000256" key="3">
    <source>
        <dbReference type="ARBA" id="ARBA00022771"/>
    </source>
</evidence>
<feature type="domain" description="C2H2-type" evidence="6">
    <location>
        <begin position="554"/>
        <end position="582"/>
    </location>
</feature>
<sequence>MKWFKGCYALRSGISKEKALGLVQSLAPDFVCTEDPKFNSNNPKIETQISRHELDNSLRTKDTSPGSDNISYSMLYNLPDNAKLILVRLYNIFLETGFVPQQWHNITIIPIPKPGRDLQSDSSWRPISMISCDFIQILAGKCYWFKMEGVEDLSVKRKDPTSFLPEEPMSYEIKEKKKKKKKKRNQEDPFKDIEEKAVLPTEIALDPEVNIKVENIEVELDFNDFANDNGLMLEGPQSEESQEPIVKLDQQNREAVILTFESVTHDKSVFGYGQNAAPSMVSSHVCKICHLVFQSPRTLKTHQKRTHRVFQRAFDHVCDHCGMSYDQKTSLIAHIRRKHGPNSMPDDREERTCDICALVFKGMARLRMHMRRKHGSFEESFKHVCKDCGLTYDKYRSLVVHIQRKHSTKKKPVVNQWFNCPFCPKVFTKRETYARHVQRKHRVKEDDGIKQENLDQELLENCRNEETGEITCKECPLVFSSLNFLKLHMRRKHNALKEDFRLKCRICNLSYDKIESLKRHVRRKHDKGSFCEVCNKQFDTRELYLNHTHVKMIKECSICGLIFASQGGLAKHLRCTHKIDEPKTVFCNLCNEGFHDKRQLKPHFMKVHLNVSYTCRYCKKVFKAKESYRRHVLFQHPLNNKSGHSQKCEHCTETFSDEVELCRHISIAHGKPPDEPPNTEVVLIKKEDMDFKESYQCSKCTESYFTWEDLRLHYEQNHHTVGDSQCQICGEIVPGNELQKHIKNVHTQTLLKCKYCDFETSMRASMTQHTLRHKNATTFNCDFDGCKYKTFYEGAMMKHKRKHTELGVKLQCSQCAFQTMNKYVLKYHEEAHLTGKKKYTCDQCDYATILPANLVQHRYKHSVEKKFKCEVCPFATKYNTSLRFHVKKKHCDLPSFS</sequence>
<reference evidence="7" key="1">
    <citation type="submission" date="2021-04" db="EMBL/GenBank/DDBJ databases">
        <authorList>
            <person name="Tunstrom K."/>
        </authorList>
    </citation>
    <scope>NUCLEOTIDE SEQUENCE</scope>
</reference>
<name>A0A8S3WHT9_PARAO</name>
<dbReference type="InterPro" id="IPR013087">
    <property type="entry name" value="Znf_C2H2_type"/>
</dbReference>
<keyword evidence="8" id="KW-1185">Reference proteome</keyword>
<evidence type="ECO:0000313" key="7">
    <source>
        <dbReference type="EMBL" id="CAG4960863.1"/>
    </source>
</evidence>
<feature type="domain" description="C2H2-type" evidence="6">
    <location>
        <begin position="470"/>
        <end position="498"/>
    </location>
</feature>
<dbReference type="Proteomes" id="UP000691718">
    <property type="component" value="Unassembled WGS sequence"/>
</dbReference>
<evidence type="ECO:0000256" key="4">
    <source>
        <dbReference type="ARBA" id="ARBA00022833"/>
    </source>
</evidence>
<keyword evidence="3 5" id="KW-0863">Zinc-finger</keyword>
<evidence type="ECO:0000259" key="6">
    <source>
        <dbReference type="PROSITE" id="PS50157"/>
    </source>
</evidence>
<dbReference type="SMART" id="SM00355">
    <property type="entry name" value="ZnF_C2H2"/>
    <property type="match status" value="19"/>
</dbReference>
<feature type="domain" description="C2H2-type" evidence="6">
    <location>
        <begin position="839"/>
        <end position="866"/>
    </location>
</feature>
<evidence type="ECO:0000256" key="5">
    <source>
        <dbReference type="PROSITE-ProRule" id="PRU00042"/>
    </source>
</evidence>
<dbReference type="OrthoDB" id="5860767at2759"/>
<keyword evidence="4" id="KW-0862">Zinc</keyword>
<evidence type="ECO:0000313" key="8">
    <source>
        <dbReference type="Proteomes" id="UP000691718"/>
    </source>
</evidence>
<dbReference type="PROSITE" id="PS00028">
    <property type="entry name" value="ZINC_FINGER_C2H2_1"/>
    <property type="match status" value="11"/>
</dbReference>
<dbReference type="EMBL" id="CAJQZP010000419">
    <property type="protein sequence ID" value="CAG4960863.1"/>
    <property type="molecule type" value="Genomic_DNA"/>
</dbReference>
<comment type="caution">
    <text evidence="7">The sequence shown here is derived from an EMBL/GenBank/DDBJ whole genome shotgun (WGS) entry which is preliminary data.</text>
</comment>
<feature type="domain" description="C2H2-type" evidence="6">
    <location>
        <begin position="284"/>
        <end position="307"/>
    </location>
</feature>
<proteinExistence type="predicted"/>
<gene>
    <name evidence="7" type="ORF">PAPOLLO_LOCUS6442</name>
</gene>
<evidence type="ECO:0000256" key="1">
    <source>
        <dbReference type="ARBA" id="ARBA00022723"/>
    </source>
</evidence>